<dbReference type="RefSeq" id="WP_179533832.1">
    <property type="nucleotide sequence ID" value="NZ_JACBYW010000001.1"/>
</dbReference>
<proteinExistence type="predicted"/>
<evidence type="ECO:0000313" key="2">
    <source>
        <dbReference type="EMBL" id="NYH77264.1"/>
    </source>
</evidence>
<feature type="region of interest" description="Disordered" evidence="1">
    <location>
        <begin position="1"/>
        <end position="35"/>
    </location>
</feature>
<evidence type="ECO:0000313" key="3">
    <source>
        <dbReference type="Proteomes" id="UP000548304"/>
    </source>
</evidence>
<reference evidence="2 3" key="1">
    <citation type="submission" date="2020-07" db="EMBL/GenBank/DDBJ databases">
        <title>Genomic Encyclopedia of Type Strains, Phase III (KMG-III): the genomes of soil and plant-associated and newly described type strains.</title>
        <authorList>
            <person name="Whitman W."/>
        </authorList>
    </citation>
    <scope>NUCLEOTIDE SEQUENCE [LARGE SCALE GENOMIC DNA]</scope>
    <source>
        <strain evidence="2 3">CECT 8576</strain>
    </source>
</reference>
<sequence length="49" mass="5163">MSGGLPARLDSIPDGAPTASVAAPSPRNAAEFGVTRHTIYRHRESTSQQ</sequence>
<comment type="caution">
    <text evidence="2">The sequence shown here is derived from an EMBL/GenBank/DDBJ whole genome shotgun (WGS) entry which is preliminary data.</text>
</comment>
<dbReference type="AlphaFoldDB" id="A0A852YPR1"/>
<dbReference type="EMBL" id="JACBYW010000001">
    <property type="protein sequence ID" value="NYH77264.1"/>
    <property type="molecule type" value="Genomic_DNA"/>
</dbReference>
<keyword evidence="3" id="KW-1185">Reference proteome</keyword>
<evidence type="ECO:0000256" key="1">
    <source>
        <dbReference type="SAM" id="MobiDB-lite"/>
    </source>
</evidence>
<gene>
    <name evidence="2" type="ORF">FHR84_000578</name>
</gene>
<name>A0A852YPR1_9ACTN</name>
<protein>
    <submittedName>
        <fullName evidence="2">Uncharacterized protein</fullName>
    </submittedName>
</protein>
<dbReference type="Proteomes" id="UP000548304">
    <property type="component" value="Unassembled WGS sequence"/>
</dbReference>
<organism evidence="2 3">
    <name type="scientific">Actinopolyspora biskrensis</name>
    <dbReference type="NCBI Taxonomy" id="1470178"/>
    <lineage>
        <taxon>Bacteria</taxon>
        <taxon>Bacillati</taxon>
        <taxon>Actinomycetota</taxon>
        <taxon>Actinomycetes</taxon>
        <taxon>Actinopolysporales</taxon>
        <taxon>Actinopolysporaceae</taxon>
        <taxon>Actinopolyspora</taxon>
    </lineage>
</organism>
<accession>A0A852YPR1</accession>